<comment type="caution">
    <text evidence="4">The sequence shown here is derived from an EMBL/GenBank/DDBJ whole genome shotgun (WGS) entry which is preliminary data.</text>
</comment>
<organism evidence="4 5">
    <name type="scientific">Actinocorallia libanotica</name>
    <dbReference type="NCBI Taxonomy" id="46162"/>
    <lineage>
        <taxon>Bacteria</taxon>
        <taxon>Bacillati</taxon>
        <taxon>Actinomycetota</taxon>
        <taxon>Actinomycetes</taxon>
        <taxon>Streptosporangiales</taxon>
        <taxon>Thermomonosporaceae</taxon>
        <taxon>Actinocorallia</taxon>
    </lineage>
</organism>
<dbReference type="RefSeq" id="WP_344238975.1">
    <property type="nucleotide sequence ID" value="NZ_BAAAHH010000005.1"/>
</dbReference>
<dbReference type="EMBL" id="BAAAHH010000005">
    <property type="protein sequence ID" value="GAA0945483.1"/>
    <property type="molecule type" value="Genomic_DNA"/>
</dbReference>
<dbReference type="CDD" id="cd02440">
    <property type="entry name" value="AdoMet_MTases"/>
    <property type="match status" value="1"/>
</dbReference>
<keyword evidence="5" id="KW-1185">Reference proteome</keyword>
<dbReference type="InterPro" id="IPR029063">
    <property type="entry name" value="SAM-dependent_MTases_sf"/>
</dbReference>
<dbReference type="Pfam" id="PF13489">
    <property type="entry name" value="Methyltransf_23"/>
    <property type="match status" value="1"/>
</dbReference>
<name>A0ABP4B3D4_9ACTN</name>
<evidence type="ECO:0000313" key="5">
    <source>
        <dbReference type="Proteomes" id="UP001500665"/>
    </source>
</evidence>
<evidence type="ECO:0000256" key="1">
    <source>
        <dbReference type="ARBA" id="ARBA00022603"/>
    </source>
</evidence>
<evidence type="ECO:0008006" key="6">
    <source>
        <dbReference type="Google" id="ProtNLM"/>
    </source>
</evidence>
<keyword evidence="2" id="KW-0808">Transferase</keyword>
<dbReference type="PANTHER" id="PTHR43464:SF19">
    <property type="entry name" value="UBIQUINONE BIOSYNTHESIS O-METHYLTRANSFERASE, MITOCHONDRIAL"/>
    <property type="match status" value="1"/>
</dbReference>
<reference evidence="5" key="1">
    <citation type="journal article" date="2019" name="Int. J. Syst. Evol. Microbiol.">
        <title>The Global Catalogue of Microorganisms (GCM) 10K type strain sequencing project: providing services to taxonomists for standard genome sequencing and annotation.</title>
        <authorList>
            <consortium name="The Broad Institute Genomics Platform"/>
            <consortium name="The Broad Institute Genome Sequencing Center for Infectious Disease"/>
            <person name="Wu L."/>
            <person name="Ma J."/>
        </authorList>
    </citation>
    <scope>NUCLEOTIDE SEQUENCE [LARGE SCALE GENOMIC DNA]</scope>
    <source>
        <strain evidence="5">JCM 10696</strain>
    </source>
</reference>
<dbReference type="Proteomes" id="UP001500665">
    <property type="component" value="Unassembled WGS sequence"/>
</dbReference>
<evidence type="ECO:0000313" key="4">
    <source>
        <dbReference type="EMBL" id="GAA0945483.1"/>
    </source>
</evidence>
<gene>
    <name evidence="4" type="ORF">GCM10009550_19250</name>
</gene>
<dbReference type="PANTHER" id="PTHR43464">
    <property type="entry name" value="METHYLTRANSFERASE"/>
    <property type="match status" value="1"/>
</dbReference>
<evidence type="ECO:0000256" key="3">
    <source>
        <dbReference type="ARBA" id="ARBA00022691"/>
    </source>
</evidence>
<dbReference type="SUPFAM" id="SSF53335">
    <property type="entry name" value="S-adenosyl-L-methionine-dependent methyltransferases"/>
    <property type="match status" value="1"/>
</dbReference>
<keyword evidence="3" id="KW-0949">S-adenosyl-L-methionine</keyword>
<proteinExistence type="predicted"/>
<protein>
    <recommendedName>
        <fullName evidence="6">Methyltransferase family protein</fullName>
    </recommendedName>
</protein>
<keyword evidence="1" id="KW-0489">Methyltransferase</keyword>
<sequence>MTELSVRDRAVVEHDLFAERVRLHVQDKGLRRVHILEAGCGRGNGLPLPDDLDRHITGIDLDTPALRARTADRPDLDTFHLGDLRNAPLPPRAYDVVHADSLIERITHAELVLDRMVAALKPGGLLLVRFTDRDSAYGLIRRTLPRRLRRMLGEDVQRTHPSVFEPITSLEGMRNWCLQRGLVIAEAHTETGCGGGVAALARLLSTATGGRLTADHSELVLVVRKPENRFARIL</sequence>
<evidence type="ECO:0000256" key="2">
    <source>
        <dbReference type="ARBA" id="ARBA00022679"/>
    </source>
</evidence>
<dbReference type="Gene3D" id="3.40.50.150">
    <property type="entry name" value="Vaccinia Virus protein VP39"/>
    <property type="match status" value="1"/>
</dbReference>
<accession>A0ABP4B3D4</accession>